<evidence type="ECO:0000256" key="3">
    <source>
        <dbReference type="RuleBase" id="RU003718"/>
    </source>
</evidence>
<evidence type="ECO:0000256" key="1">
    <source>
        <dbReference type="ARBA" id="ARBA00009995"/>
    </source>
</evidence>
<name>A0A7N0V3M7_KALFE</name>
<dbReference type="FunFam" id="3.40.50.2000:FF:000055">
    <property type="entry name" value="Glycosyltransferase"/>
    <property type="match status" value="1"/>
</dbReference>
<dbReference type="SUPFAM" id="SSF53756">
    <property type="entry name" value="UDP-Glycosyltransferase/glycogen phosphorylase"/>
    <property type="match status" value="1"/>
</dbReference>
<dbReference type="Pfam" id="PF00201">
    <property type="entry name" value="UDPGT"/>
    <property type="match status" value="1"/>
</dbReference>
<evidence type="ECO:0000256" key="2">
    <source>
        <dbReference type="ARBA" id="ARBA00022679"/>
    </source>
</evidence>
<dbReference type="InterPro" id="IPR035595">
    <property type="entry name" value="UDP_glycos_trans_CS"/>
</dbReference>
<dbReference type="OMA" id="DMTRKTC"/>
<keyword evidence="3" id="KW-0328">Glycosyltransferase</keyword>
<accession>A0A7N0V3M7</accession>
<evidence type="ECO:0000256" key="4">
    <source>
        <dbReference type="RuleBase" id="RU362057"/>
    </source>
</evidence>
<dbReference type="EC" id="2.4.1.-" evidence="4"/>
<keyword evidence="6" id="KW-1185">Reference proteome</keyword>
<keyword evidence="2 3" id="KW-0808">Transferase</keyword>
<dbReference type="PROSITE" id="PS00375">
    <property type="entry name" value="UDPGT"/>
    <property type="match status" value="1"/>
</dbReference>
<evidence type="ECO:0000313" key="5">
    <source>
        <dbReference type="EnsemblPlants" id="Kaladp0098s0022.1.v1.1"/>
    </source>
</evidence>
<dbReference type="InterPro" id="IPR002213">
    <property type="entry name" value="UDP_glucos_trans"/>
</dbReference>
<sequence>MGSQASPKPHAVLVPFPAQGHINPLMQLAKLLHCKGFHITYVNTEYNQRRLTRSKGLDFANGLEGFTFEAIPDGLPPSDRDATQDIPTLSDSILKNNLKKPFAELMKRLESAPDLPPVTCVISDSIMGFAREVANELGIPEVQFWTASACGLMGYIYFDEFVKRGIIPFKDDSYRVDGTLDMPIEWIPGLRNMRLRDIPTFVRITNLDDTMFNYLGGESRRSLQSAAILINTFDEFEHEVLQELNKMHPNIYNAGPLNMLLSKHASPTKLGSLSLSLWKEDTQCLDWLDKWAPESVVYINYGCVTTISDKHLEEFGWGLADSKQPFLWIVRPDVVMGESTKLAPEFLDEIKDRGMIVGWCPQAEVLKHPSVGAYLSHCGWNSTTESVAGGVPMLCWPFFSEQQTNCRYACTVWGTGMEVNHDVKRGEVAELVREMMLGEKGKELRRNAKEWKRKAEAATDVGGSAYNNFERLLKEALHFEG</sequence>
<dbReference type="CDD" id="cd03784">
    <property type="entry name" value="GT1_Gtf-like"/>
    <property type="match status" value="1"/>
</dbReference>
<dbReference type="PANTHER" id="PTHR11926">
    <property type="entry name" value="GLUCOSYL/GLUCURONOSYL TRANSFERASES"/>
    <property type="match status" value="1"/>
</dbReference>
<proteinExistence type="inferred from homology"/>
<dbReference type="GO" id="GO:0080043">
    <property type="term" value="F:quercetin 3-O-glucosyltransferase activity"/>
    <property type="evidence" value="ECO:0007669"/>
    <property type="project" value="TreeGrafter"/>
</dbReference>
<reference evidence="5" key="1">
    <citation type="submission" date="2021-01" db="UniProtKB">
        <authorList>
            <consortium name="EnsemblPlants"/>
        </authorList>
    </citation>
    <scope>IDENTIFICATION</scope>
</reference>
<evidence type="ECO:0000313" key="6">
    <source>
        <dbReference type="Proteomes" id="UP000594263"/>
    </source>
</evidence>
<dbReference type="Proteomes" id="UP000594263">
    <property type="component" value="Unplaced"/>
</dbReference>
<dbReference type="GO" id="GO:0080044">
    <property type="term" value="F:quercetin 7-O-glucosyltransferase activity"/>
    <property type="evidence" value="ECO:0007669"/>
    <property type="project" value="TreeGrafter"/>
</dbReference>
<organism evidence="5 6">
    <name type="scientific">Kalanchoe fedtschenkoi</name>
    <name type="common">Lavender scallops</name>
    <name type="synonym">South American air plant</name>
    <dbReference type="NCBI Taxonomy" id="63787"/>
    <lineage>
        <taxon>Eukaryota</taxon>
        <taxon>Viridiplantae</taxon>
        <taxon>Streptophyta</taxon>
        <taxon>Embryophyta</taxon>
        <taxon>Tracheophyta</taxon>
        <taxon>Spermatophyta</taxon>
        <taxon>Magnoliopsida</taxon>
        <taxon>eudicotyledons</taxon>
        <taxon>Gunneridae</taxon>
        <taxon>Pentapetalae</taxon>
        <taxon>Saxifragales</taxon>
        <taxon>Crassulaceae</taxon>
        <taxon>Kalanchoe</taxon>
    </lineage>
</organism>
<comment type="similarity">
    <text evidence="1 3">Belongs to the UDP-glycosyltransferase family.</text>
</comment>
<dbReference type="EnsemblPlants" id="Kaladp0098s0022.1.v1.1">
    <property type="protein sequence ID" value="Kaladp0098s0022.1.v1.1"/>
    <property type="gene ID" value="Kaladp0098s0022.v1.1"/>
</dbReference>
<dbReference type="PANTHER" id="PTHR11926:SF1365">
    <property type="entry name" value="GLYCOSYLTRANSFERASE"/>
    <property type="match status" value="1"/>
</dbReference>
<dbReference type="Gene3D" id="3.40.50.2000">
    <property type="entry name" value="Glycogen Phosphorylase B"/>
    <property type="match status" value="2"/>
</dbReference>
<dbReference type="Gramene" id="Kaladp0098s0022.1.v1.1">
    <property type="protein sequence ID" value="Kaladp0098s0022.1.v1.1"/>
    <property type="gene ID" value="Kaladp0098s0022.v1.1"/>
</dbReference>
<protein>
    <recommendedName>
        <fullName evidence="4">Glycosyltransferase</fullName>
        <ecNumber evidence="4">2.4.1.-</ecNumber>
    </recommendedName>
</protein>
<dbReference type="AlphaFoldDB" id="A0A7N0V3M7"/>
<dbReference type="FunFam" id="3.40.50.2000:FF:000027">
    <property type="entry name" value="Glycosyltransferase"/>
    <property type="match status" value="1"/>
</dbReference>